<dbReference type="PANTHER" id="PTHR34700:SF4">
    <property type="entry name" value="PHAGE-LIKE ELEMENT PBSX PROTEIN XKDP"/>
    <property type="match status" value="1"/>
</dbReference>
<dbReference type="InterPro" id="IPR036779">
    <property type="entry name" value="LysM_dom_sf"/>
</dbReference>
<gene>
    <name evidence="3" type="ORF">SAMN06297251_10332</name>
</gene>
<proteinExistence type="predicted"/>
<feature type="compositionally biased region" description="Low complexity" evidence="1">
    <location>
        <begin position="569"/>
        <end position="584"/>
    </location>
</feature>
<feature type="domain" description="LysM" evidence="2">
    <location>
        <begin position="767"/>
        <end position="816"/>
    </location>
</feature>
<keyword evidence="4" id="KW-1185">Reference proteome</keyword>
<feature type="region of interest" description="Disordered" evidence="1">
    <location>
        <begin position="279"/>
        <end position="385"/>
    </location>
</feature>
<feature type="compositionally biased region" description="Polar residues" evidence="1">
    <location>
        <begin position="659"/>
        <end position="668"/>
    </location>
</feature>
<dbReference type="SMART" id="SM00257">
    <property type="entry name" value="LysM"/>
    <property type="match status" value="1"/>
</dbReference>
<dbReference type="InterPro" id="IPR018392">
    <property type="entry name" value="LysM"/>
</dbReference>
<dbReference type="Gene3D" id="3.10.350.10">
    <property type="entry name" value="LysM domain"/>
    <property type="match status" value="1"/>
</dbReference>
<evidence type="ECO:0000256" key="1">
    <source>
        <dbReference type="SAM" id="MobiDB-lite"/>
    </source>
</evidence>
<evidence type="ECO:0000313" key="3">
    <source>
        <dbReference type="EMBL" id="SMC50454.1"/>
    </source>
</evidence>
<dbReference type="Proteomes" id="UP000192656">
    <property type="component" value="Unassembled WGS sequence"/>
</dbReference>
<feature type="compositionally biased region" description="Low complexity" evidence="1">
    <location>
        <begin position="603"/>
        <end position="620"/>
    </location>
</feature>
<dbReference type="AlphaFoldDB" id="A0A1W1ZPX4"/>
<dbReference type="Pfam" id="PF01476">
    <property type="entry name" value="LysM"/>
    <property type="match status" value="1"/>
</dbReference>
<feature type="region of interest" description="Disordered" evidence="1">
    <location>
        <begin position="44"/>
        <end position="170"/>
    </location>
</feature>
<feature type="compositionally biased region" description="Polar residues" evidence="1">
    <location>
        <begin position="152"/>
        <end position="163"/>
    </location>
</feature>
<dbReference type="PROSITE" id="PS51782">
    <property type="entry name" value="LYSM"/>
    <property type="match status" value="1"/>
</dbReference>
<dbReference type="STRING" id="937218.SAMN06297251_10332"/>
<feature type="compositionally biased region" description="Polar residues" evidence="1">
    <location>
        <begin position="326"/>
        <end position="335"/>
    </location>
</feature>
<feature type="compositionally biased region" description="Polar residues" evidence="1">
    <location>
        <begin position="713"/>
        <end position="736"/>
    </location>
</feature>
<feature type="region of interest" description="Disordered" evidence="1">
    <location>
        <begin position="473"/>
        <end position="752"/>
    </location>
</feature>
<dbReference type="RefSeq" id="WP_084408872.1">
    <property type="nucleotide sequence ID" value="NZ_FWXR01000003.1"/>
</dbReference>
<reference evidence="3 4" key="1">
    <citation type="submission" date="2017-04" db="EMBL/GenBank/DDBJ databases">
        <authorList>
            <person name="Afonso C.L."/>
            <person name="Miller P.J."/>
            <person name="Scott M.A."/>
            <person name="Spackman E."/>
            <person name="Goraichik I."/>
            <person name="Dimitrov K.M."/>
            <person name="Suarez D.L."/>
            <person name="Swayne D.E."/>
        </authorList>
    </citation>
    <scope>NUCLEOTIDE SEQUENCE [LARGE SCALE GENOMIC DNA]</scope>
    <source>
        <strain evidence="3 4">CGMCC 1.10972</strain>
    </source>
</reference>
<feature type="compositionally biased region" description="Polar residues" evidence="1">
    <location>
        <begin position="288"/>
        <end position="318"/>
    </location>
</feature>
<dbReference type="CDD" id="cd00118">
    <property type="entry name" value="LysM"/>
    <property type="match status" value="1"/>
</dbReference>
<protein>
    <submittedName>
        <fullName evidence="3">LysM domain-containing protein</fullName>
    </submittedName>
</protein>
<evidence type="ECO:0000313" key="4">
    <source>
        <dbReference type="Proteomes" id="UP000192656"/>
    </source>
</evidence>
<sequence>MPRRALAIVTACLVLIAAIVAGYWHMLTTEKSRLTDLAANEAGGESEVPGLASANEPADVASAGEKTSRAKEASADPEESVSPLQEAVTASADADTPLGERLAATGAEAQPGAEITPEKDAEAAKEKGDPQTADFSQTPRSSETATAKDKPSSSTTDAQSSPTPADLPTFDVLRVEPDGSMVVAGHGPANAMIRLENGDKTLGTERTDAAGDFVVVLSENLAPGPYAVKIVAETNEGEPVVSAETAIIDIPEPGRNEQLLAMVEAPDAPSRLLELPKAEDEPAGAGNASRSPADSQTAEVALSQAPSKPATSETSTSLAMEPPESKGSTGDLASSKTEDPSAPPASNAARPSGETGAASEADGSGTALLRRDDPTPASDSAEPSVSLRVEAVEIDGDKIFVAGEAPAGATVRVYLDNKLLAEDRVSPTNRFLAQTSASIPVGDYMVRADQLDRGGDVVSRVEVPFLRPAGTTLSAVAPKPSADFESAQAPNKARTVQNASVQDEAPSASDDRQVVEGHASNGAFGTQPERSAKLEMPASGQDRDASSTNRSKTLASAETEAGSSQAPVQSAARQGAGQASDSAGEPISPAQAVATIEQDAPDSDTSSASASSVPAALSPSEPRSISVPTPANDAAAATPSQETNDSQTDSQPVIDVPTRNGSNATVSNESRDVAEVSSEPGSAAPAQSGTTGGRETDAASRQATPASGEVSETETSQPSASSTPAQTEAVMSQDQGDASGDGAETLTAALEDSVPTISQAPLQSATGRVIIRKGDTLWQISRDSYGSGSRYTVIYLANGDQIRDPNRIYPGQVFRMPPGEEQQAEDSGQAPQ</sequence>
<feature type="compositionally biased region" description="Basic and acidic residues" evidence="1">
    <location>
        <begin position="116"/>
        <end position="129"/>
    </location>
</feature>
<feature type="compositionally biased region" description="Polar residues" evidence="1">
    <location>
        <begin position="640"/>
        <end position="651"/>
    </location>
</feature>
<evidence type="ECO:0000259" key="2">
    <source>
        <dbReference type="PROSITE" id="PS51782"/>
    </source>
</evidence>
<dbReference type="EMBL" id="FWXR01000003">
    <property type="protein sequence ID" value="SMC50454.1"/>
    <property type="molecule type" value="Genomic_DNA"/>
</dbReference>
<accession>A0A1W1ZPX4</accession>
<feature type="compositionally biased region" description="Polar residues" evidence="1">
    <location>
        <begin position="546"/>
        <end position="568"/>
    </location>
</feature>
<feature type="compositionally biased region" description="Polar residues" evidence="1">
    <location>
        <begin position="133"/>
        <end position="145"/>
    </location>
</feature>
<feature type="compositionally biased region" description="Low complexity" evidence="1">
    <location>
        <begin position="628"/>
        <end position="639"/>
    </location>
</feature>
<dbReference type="PANTHER" id="PTHR34700">
    <property type="entry name" value="POTASSIUM BINDING PROTEIN KBP"/>
    <property type="match status" value="1"/>
</dbReference>
<organism evidence="3 4">
    <name type="scientific">Fulvimarina manganoxydans</name>
    <dbReference type="NCBI Taxonomy" id="937218"/>
    <lineage>
        <taxon>Bacteria</taxon>
        <taxon>Pseudomonadati</taxon>
        <taxon>Pseudomonadota</taxon>
        <taxon>Alphaproteobacteria</taxon>
        <taxon>Hyphomicrobiales</taxon>
        <taxon>Aurantimonadaceae</taxon>
        <taxon>Fulvimarina</taxon>
    </lineage>
</organism>
<dbReference type="InterPro" id="IPR052196">
    <property type="entry name" value="Bact_Kbp"/>
</dbReference>
<name>A0A1W1ZPX4_9HYPH</name>